<gene>
    <name evidence="1" type="ORF">DSW25_13725</name>
</gene>
<dbReference type="AlphaFoldDB" id="A0A073ITZ6"/>
<evidence type="ECO:0000313" key="2">
    <source>
        <dbReference type="Proteomes" id="UP000027734"/>
    </source>
</evidence>
<protein>
    <submittedName>
        <fullName evidence="1">Uncharacterized protein</fullName>
    </submittedName>
</protein>
<evidence type="ECO:0000313" key="1">
    <source>
        <dbReference type="EMBL" id="KEJ88877.1"/>
    </source>
</evidence>
<keyword evidence="2" id="KW-1185">Reference proteome</keyword>
<dbReference type="EMBL" id="JAMC01000005">
    <property type="protein sequence ID" value="KEJ88877.1"/>
    <property type="molecule type" value="Genomic_DNA"/>
</dbReference>
<reference evidence="1 2" key="1">
    <citation type="submission" date="2014-01" db="EMBL/GenBank/DDBJ databases">
        <title>Sulfitobacter donghicola JCM 14565 Genome Sequencing.</title>
        <authorList>
            <person name="Lai Q."/>
            <person name="Hong Z."/>
        </authorList>
    </citation>
    <scope>NUCLEOTIDE SEQUENCE [LARGE SCALE GENOMIC DNA]</scope>
    <source>
        <strain evidence="1 2">JCM 14565</strain>
    </source>
</reference>
<proteinExistence type="predicted"/>
<accession>A0A073ITZ6</accession>
<name>A0A073ITZ6_9RHOB</name>
<comment type="caution">
    <text evidence="1">The sequence shown here is derived from an EMBL/GenBank/DDBJ whole genome shotgun (WGS) entry which is preliminary data.</text>
</comment>
<organism evidence="1 2">
    <name type="scientific">Sulfitobacter donghicola DSW-25 = KCTC 12864 = JCM 14565</name>
    <dbReference type="NCBI Taxonomy" id="1300350"/>
    <lineage>
        <taxon>Bacteria</taxon>
        <taxon>Pseudomonadati</taxon>
        <taxon>Pseudomonadota</taxon>
        <taxon>Alphaproteobacteria</taxon>
        <taxon>Rhodobacterales</taxon>
        <taxon>Roseobacteraceae</taxon>
        <taxon>Sulfitobacter</taxon>
    </lineage>
</organism>
<sequence>MAILPDPLGQWLLGLAHRLQLRGQLWNELHKAAAPYSLFIPWADHREPSRGVMAEFLMPVNVEF</sequence>
<dbReference type="Proteomes" id="UP000027734">
    <property type="component" value="Unassembled WGS sequence"/>
</dbReference>